<proteinExistence type="predicted"/>
<reference evidence="2" key="1">
    <citation type="journal article" date="2020" name="Nature">
        <title>Giant virus diversity and host interactions through global metagenomics.</title>
        <authorList>
            <person name="Schulz F."/>
            <person name="Roux S."/>
            <person name="Paez-Espino D."/>
            <person name="Jungbluth S."/>
            <person name="Walsh D.A."/>
            <person name="Denef V.J."/>
            <person name="McMahon K.D."/>
            <person name="Konstantinidis K.T."/>
            <person name="Eloe-Fadrosh E.A."/>
            <person name="Kyrpides N.C."/>
            <person name="Woyke T."/>
        </authorList>
    </citation>
    <scope>NUCLEOTIDE SEQUENCE</scope>
    <source>
        <strain evidence="2">GVMAG-S-1101164-67</strain>
    </source>
</reference>
<evidence type="ECO:0000256" key="1">
    <source>
        <dbReference type="SAM" id="MobiDB-lite"/>
    </source>
</evidence>
<feature type="compositionally biased region" description="Basic and acidic residues" evidence="1">
    <location>
        <begin position="308"/>
        <end position="317"/>
    </location>
</feature>
<feature type="region of interest" description="Disordered" evidence="1">
    <location>
        <begin position="281"/>
        <end position="317"/>
    </location>
</feature>
<sequence length="317" mass="36211">MFADITYTLGIIGILLLVNNMEYVNMYISGLWENNKNKTLNDLLVEAFWKGSYAYTFVKYRCGKLYSTFPLVRSCVDAIAGSRKSAKQPMEYPWASITQLIKNENDTKLSINEQYFDLSDFEWQYKSISENLLKLNHIAIQLLETSNNIQECLLLVAPSKDGIISRVIDRKNNGLSIENDKLLTQSSVKFLLTDYVHPELSDPIETVINKAYFMEGNQILSRAFVGRILSKNGFSGPFDIDYTISIINQEIKTENLGYTDYIEIIDNKTYVVKSNSCHCSSPESTKYSTNNNEEVSNAESNNSEDEETKSWDKVDKE</sequence>
<dbReference type="AlphaFoldDB" id="A0A6C0JY26"/>
<name>A0A6C0JY26_9ZZZZ</name>
<feature type="compositionally biased region" description="Low complexity" evidence="1">
    <location>
        <begin position="288"/>
        <end position="301"/>
    </location>
</feature>
<accession>A0A6C0JY26</accession>
<protein>
    <submittedName>
        <fullName evidence="2">Uncharacterized protein</fullName>
    </submittedName>
</protein>
<organism evidence="2">
    <name type="scientific">viral metagenome</name>
    <dbReference type="NCBI Taxonomy" id="1070528"/>
    <lineage>
        <taxon>unclassified sequences</taxon>
        <taxon>metagenomes</taxon>
        <taxon>organismal metagenomes</taxon>
    </lineage>
</organism>
<evidence type="ECO:0000313" key="2">
    <source>
        <dbReference type="EMBL" id="QHU10293.1"/>
    </source>
</evidence>
<dbReference type="EMBL" id="MN740753">
    <property type="protein sequence ID" value="QHU10293.1"/>
    <property type="molecule type" value="Genomic_DNA"/>
</dbReference>